<feature type="compositionally biased region" description="Basic and acidic residues" evidence="1">
    <location>
        <begin position="62"/>
        <end position="71"/>
    </location>
</feature>
<dbReference type="EMBL" id="JAHLQT010002534">
    <property type="protein sequence ID" value="KAG7177099.1"/>
    <property type="molecule type" value="Genomic_DNA"/>
</dbReference>
<feature type="region of interest" description="Disordered" evidence="1">
    <location>
        <begin position="48"/>
        <end position="71"/>
    </location>
</feature>
<dbReference type="Proteomes" id="UP000747542">
    <property type="component" value="Unassembled WGS sequence"/>
</dbReference>
<keyword evidence="3" id="KW-1185">Reference proteome</keyword>
<evidence type="ECO:0000256" key="1">
    <source>
        <dbReference type="SAM" id="MobiDB-lite"/>
    </source>
</evidence>
<protein>
    <submittedName>
        <fullName evidence="2">Uncharacterized protein</fullName>
    </submittedName>
</protein>
<comment type="caution">
    <text evidence="2">The sequence shown here is derived from an EMBL/GenBank/DDBJ whole genome shotgun (WGS) entry which is preliminary data.</text>
</comment>
<name>A0A8J5ND40_HOMAM</name>
<evidence type="ECO:0000313" key="3">
    <source>
        <dbReference type="Proteomes" id="UP000747542"/>
    </source>
</evidence>
<organism evidence="2 3">
    <name type="scientific">Homarus americanus</name>
    <name type="common">American lobster</name>
    <dbReference type="NCBI Taxonomy" id="6706"/>
    <lineage>
        <taxon>Eukaryota</taxon>
        <taxon>Metazoa</taxon>
        <taxon>Ecdysozoa</taxon>
        <taxon>Arthropoda</taxon>
        <taxon>Crustacea</taxon>
        <taxon>Multicrustacea</taxon>
        <taxon>Malacostraca</taxon>
        <taxon>Eumalacostraca</taxon>
        <taxon>Eucarida</taxon>
        <taxon>Decapoda</taxon>
        <taxon>Pleocyemata</taxon>
        <taxon>Astacidea</taxon>
        <taxon>Nephropoidea</taxon>
        <taxon>Nephropidae</taxon>
        <taxon>Homarus</taxon>
    </lineage>
</organism>
<evidence type="ECO:0000313" key="2">
    <source>
        <dbReference type="EMBL" id="KAG7177099.1"/>
    </source>
</evidence>
<reference evidence="2" key="1">
    <citation type="journal article" date="2021" name="Sci. Adv.">
        <title>The American lobster genome reveals insights on longevity, neural, and immune adaptations.</title>
        <authorList>
            <person name="Polinski J.M."/>
            <person name="Zimin A.V."/>
            <person name="Clark K.F."/>
            <person name="Kohn A.B."/>
            <person name="Sadowski N."/>
            <person name="Timp W."/>
            <person name="Ptitsyn A."/>
            <person name="Khanna P."/>
            <person name="Romanova D.Y."/>
            <person name="Williams P."/>
            <person name="Greenwood S.J."/>
            <person name="Moroz L.L."/>
            <person name="Walt D.R."/>
            <person name="Bodnar A.G."/>
        </authorList>
    </citation>
    <scope>NUCLEOTIDE SEQUENCE</scope>
    <source>
        <strain evidence="2">GMGI-L3</strain>
    </source>
</reference>
<accession>A0A8J5ND40</accession>
<dbReference type="InterPro" id="IPR022179">
    <property type="entry name" value="CFAP276"/>
</dbReference>
<dbReference type="Pfam" id="PF12494">
    <property type="entry name" value="DUF3695"/>
    <property type="match status" value="1"/>
</dbReference>
<gene>
    <name evidence="2" type="ORF">Hamer_G000326</name>
</gene>
<dbReference type="AlphaFoldDB" id="A0A8J5ND40"/>
<proteinExistence type="predicted"/>
<sequence>MKDGGCEGGRCTGRPKKVMEPAQYEIPLVVWPPRRRPWQRLYLTPTHSSAAHAKTHGNPHNHAHEEERARDSLEWTLRAEYDHEKDLFRDKPATLRRSGFKRGGCEASGGASEDTGFLGHLAAVHTSPYTYPHDAKGCPGLRQEPERCLLHLVAPPSSLVTGA</sequence>